<protein>
    <submittedName>
        <fullName evidence="2">Uncharacterized protein</fullName>
    </submittedName>
</protein>
<sequence length="178" mass="19688">ASLPSTTTVLPQTRNRSTTHSHLGNLALQSLPSPLSPLLFLSYKFYIQYEPTVLCRDENLFASEKIRRTPTVRWNFSAESSTEDLNSETLSLMWGTVRGMLMKCVGFSFSLLVHTIISTLLLASATFDLAGPSITKQGVRKSSSKLCTCQSDSSYQHLLLFPWKAATGDTLCLSLYPS</sequence>
<dbReference type="Proteomes" id="UP001174909">
    <property type="component" value="Unassembled WGS sequence"/>
</dbReference>
<comment type="caution">
    <text evidence="2">The sequence shown here is derived from an EMBL/GenBank/DDBJ whole genome shotgun (WGS) entry which is preliminary data.</text>
</comment>
<feature type="transmembrane region" description="Helical" evidence="1">
    <location>
        <begin position="100"/>
        <end position="123"/>
    </location>
</feature>
<gene>
    <name evidence="2" type="ORF">GBAR_LOCUS8552</name>
</gene>
<keyword evidence="1" id="KW-0812">Transmembrane</keyword>
<keyword evidence="1" id="KW-0472">Membrane</keyword>
<dbReference type="EMBL" id="CASHTH010001266">
    <property type="protein sequence ID" value="CAI8013506.1"/>
    <property type="molecule type" value="Genomic_DNA"/>
</dbReference>
<dbReference type="AlphaFoldDB" id="A0AA35RNI4"/>
<keyword evidence="3" id="KW-1185">Reference proteome</keyword>
<organism evidence="2 3">
    <name type="scientific">Geodia barretti</name>
    <name type="common">Barrett's horny sponge</name>
    <dbReference type="NCBI Taxonomy" id="519541"/>
    <lineage>
        <taxon>Eukaryota</taxon>
        <taxon>Metazoa</taxon>
        <taxon>Porifera</taxon>
        <taxon>Demospongiae</taxon>
        <taxon>Heteroscleromorpha</taxon>
        <taxon>Tetractinellida</taxon>
        <taxon>Astrophorina</taxon>
        <taxon>Geodiidae</taxon>
        <taxon>Geodia</taxon>
    </lineage>
</organism>
<evidence type="ECO:0000313" key="3">
    <source>
        <dbReference type="Proteomes" id="UP001174909"/>
    </source>
</evidence>
<name>A0AA35RNI4_GEOBA</name>
<reference evidence="2" key="1">
    <citation type="submission" date="2023-03" db="EMBL/GenBank/DDBJ databases">
        <authorList>
            <person name="Steffen K."/>
            <person name="Cardenas P."/>
        </authorList>
    </citation>
    <scope>NUCLEOTIDE SEQUENCE</scope>
</reference>
<evidence type="ECO:0000313" key="2">
    <source>
        <dbReference type="EMBL" id="CAI8013506.1"/>
    </source>
</evidence>
<feature type="non-terminal residue" evidence="2">
    <location>
        <position position="178"/>
    </location>
</feature>
<keyword evidence="1" id="KW-1133">Transmembrane helix</keyword>
<evidence type="ECO:0000256" key="1">
    <source>
        <dbReference type="SAM" id="Phobius"/>
    </source>
</evidence>
<accession>A0AA35RNI4</accession>
<proteinExistence type="predicted"/>